<protein>
    <submittedName>
        <fullName evidence="1">Uncharacterized protein</fullName>
    </submittedName>
</protein>
<proteinExistence type="predicted"/>
<dbReference type="RefSeq" id="WP_068078855.1">
    <property type="nucleotide sequence ID" value="NZ_JBHSLU010000017.1"/>
</dbReference>
<evidence type="ECO:0000313" key="1">
    <source>
        <dbReference type="EMBL" id="MFC5505512.1"/>
    </source>
</evidence>
<gene>
    <name evidence="1" type="ORF">ACFPN9_09605</name>
</gene>
<organism evidence="1 2">
    <name type="scientific">Bosea massiliensis</name>
    <dbReference type="NCBI Taxonomy" id="151419"/>
    <lineage>
        <taxon>Bacteria</taxon>
        <taxon>Pseudomonadati</taxon>
        <taxon>Pseudomonadota</taxon>
        <taxon>Alphaproteobacteria</taxon>
        <taxon>Hyphomicrobiales</taxon>
        <taxon>Boseaceae</taxon>
        <taxon>Bosea</taxon>
    </lineage>
</organism>
<name>A0ABW0P0B3_9HYPH</name>
<sequence>MHIVAPHAARYLVLNRDRECWSFNSLEDAFVSTRKALRGRGYPFSPWQVSIGAAFDRDSLLNPASVLFVITTDLGDPVGIDELERLNSVIVEQKRRKKPRGRFRDGAWPGIHCGRRHRGSHYRLVQTTNERTWADAGDDQMIDIGLPPSAAGRKRDLPNSRDDIRLGRQRCWKAYRANQWR</sequence>
<reference evidence="2" key="1">
    <citation type="journal article" date="2019" name="Int. J. Syst. Evol. Microbiol.">
        <title>The Global Catalogue of Microorganisms (GCM) 10K type strain sequencing project: providing services to taxonomists for standard genome sequencing and annotation.</title>
        <authorList>
            <consortium name="The Broad Institute Genomics Platform"/>
            <consortium name="The Broad Institute Genome Sequencing Center for Infectious Disease"/>
            <person name="Wu L."/>
            <person name="Ma J."/>
        </authorList>
    </citation>
    <scope>NUCLEOTIDE SEQUENCE [LARGE SCALE GENOMIC DNA]</scope>
    <source>
        <strain evidence="2">CCUG 43117</strain>
    </source>
</reference>
<keyword evidence="2" id="KW-1185">Reference proteome</keyword>
<accession>A0ABW0P0B3</accession>
<dbReference type="Proteomes" id="UP001596060">
    <property type="component" value="Unassembled WGS sequence"/>
</dbReference>
<comment type="caution">
    <text evidence="1">The sequence shown here is derived from an EMBL/GenBank/DDBJ whole genome shotgun (WGS) entry which is preliminary data.</text>
</comment>
<dbReference type="EMBL" id="JBHSLU010000017">
    <property type="protein sequence ID" value="MFC5505512.1"/>
    <property type="molecule type" value="Genomic_DNA"/>
</dbReference>
<evidence type="ECO:0000313" key="2">
    <source>
        <dbReference type="Proteomes" id="UP001596060"/>
    </source>
</evidence>